<keyword evidence="4" id="KW-0234">DNA repair</keyword>
<evidence type="ECO:0000256" key="4">
    <source>
        <dbReference type="ARBA" id="ARBA00023204"/>
    </source>
</evidence>
<reference evidence="6 7" key="1">
    <citation type="journal article" date="2016" name="Mol. Biol. Evol.">
        <title>Comparative Genomics of Early-Diverging Mushroom-Forming Fungi Provides Insights into the Origins of Lignocellulose Decay Capabilities.</title>
        <authorList>
            <person name="Nagy L.G."/>
            <person name="Riley R."/>
            <person name="Tritt A."/>
            <person name="Adam C."/>
            <person name="Daum C."/>
            <person name="Floudas D."/>
            <person name="Sun H."/>
            <person name="Yadav J.S."/>
            <person name="Pangilinan J."/>
            <person name="Larsson K.H."/>
            <person name="Matsuura K."/>
            <person name="Barry K."/>
            <person name="Labutti K."/>
            <person name="Kuo R."/>
            <person name="Ohm R.A."/>
            <person name="Bhattacharya S.S."/>
            <person name="Shirouzu T."/>
            <person name="Yoshinaga Y."/>
            <person name="Martin F.M."/>
            <person name="Grigoriev I.V."/>
            <person name="Hibbett D.S."/>
        </authorList>
    </citation>
    <scope>NUCLEOTIDE SEQUENCE [LARGE SCALE GENOMIC DNA]</scope>
    <source>
        <strain evidence="6 7">TUFC12733</strain>
    </source>
</reference>
<dbReference type="AlphaFoldDB" id="A0A167GBB4"/>
<accession>A0A167GBB4</accession>
<protein>
    <submittedName>
        <fullName evidence="6">Rad1-domain-containing protein</fullName>
    </submittedName>
</protein>
<dbReference type="PRINTS" id="PR01245">
    <property type="entry name" value="RAD1REC1"/>
</dbReference>
<dbReference type="Gene3D" id="3.70.10.10">
    <property type="match status" value="1"/>
</dbReference>
<dbReference type="GO" id="GO:0006281">
    <property type="term" value="P:DNA repair"/>
    <property type="evidence" value="ECO:0007669"/>
    <property type="project" value="UniProtKB-KW"/>
</dbReference>
<dbReference type="GO" id="GO:0030896">
    <property type="term" value="C:checkpoint clamp complex"/>
    <property type="evidence" value="ECO:0007669"/>
    <property type="project" value="TreeGrafter"/>
</dbReference>
<evidence type="ECO:0000256" key="5">
    <source>
        <dbReference type="ARBA" id="ARBA00023242"/>
    </source>
</evidence>
<dbReference type="GO" id="GO:0000077">
    <property type="term" value="P:DNA damage checkpoint signaling"/>
    <property type="evidence" value="ECO:0007669"/>
    <property type="project" value="InterPro"/>
</dbReference>
<organism evidence="6 7">
    <name type="scientific">Calocera viscosa (strain TUFC12733)</name>
    <dbReference type="NCBI Taxonomy" id="1330018"/>
    <lineage>
        <taxon>Eukaryota</taxon>
        <taxon>Fungi</taxon>
        <taxon>Dikarya</taxon>
        <taxon>Basidiomycota</taxon>
        <taxon>Agaricomycotina</taxon>
        <taxon>Dacrymycetes</taxon>
        <taxon>Dacrymycetales</taxon>
        <taxon>Dacrymycetaceae</taxon>
        <taxon>Calocera</taxon>
    </lineage>
</organism>
<evidence type="ECO:0000256" key="2">
    <source>
        <dbReference type="ARBA" id="ARBA00010991"/>
    </source>
</evidence>
<dbReference type="SUPFAM" id="SSF55979">
    <property type="entry name" value="DNA clamp"/>
    <property type="match status" value="1"/>
</dbReference>
<dbReference type="Proteomes" id="UP000076738">
    <property type="component" value="Unassembled WGS sequence"/>
</dbReference>
<dbReference type="Pfam" id="PF02144">
    <property type="entry name" value="Rad1"/>
    <property type="match status" value="1"/>
</dbReference>
<name>A0A167GBB4_CALVF</name>
<evidence type="ECO:0000313" key="6">
    <source>
        <dbReference type="EMBL" id="KZO90374.1"/>
    </source>
</evidence>
<dbReference type="PANTHER" id="PTHR10870">
    <property type="entry name" value="CELL CYCLE CHECKPOINT PROTEIN RAD1"/>
    <property type="match status" value="1"/>
</dbReference>
<comment type="similarity">
    <text evidence="2">Belongs to the rad1 family.</text>
</comment>
<dbReference type="InterPro" id="IPR003021">
    <property type="entry name" value="Rad1_Rec1_Rad17"/>
</dbReference>
<comment type="subcellular location">
    <subcellularLocation>
        <location evidence="1">Nucleus</location>
    </subcellularLocation>
</comment>
<dbReference type="EMBL" id="KV417343">
    <property type="protein sequence ID" value="KZO90374.1"/>
    <property type="molecule type" value="Genomic_DNA"/>
</dbReference>
<proteinExistence type="inferred from homology"/>
<dbReference type="OrthoDB" id="337581at2759"/>
<dbReference type="STRING" id="1330018.A0A167GBB4"/>
<gene>
    <name evidence="6" type="ORF">CALVIDRAFT_394099</name>
</gene>
<evidence type="ECO:0000256" key="1">
    <source>
        <dbReference type="ARBA" id="ARBA00004123"/>
    </source>
</evidence>
<keyword evidence="5" id="KW-0539">Nucleus</keyword>
<keyword evidence="7" id="KW-1185">Reference proteome</keyword>
<dbReference type="PANTHER" id="PTHR10870:SF0">
    <property type="entry name" value="CELL CYCLE CHECKPOINT PROTEIN RAD1"/>
    <property type="match status" value="1"/>
</dbReference>
<evidence type="ECO:0000313" key="7">
    <source>
        <dbReference type="Proteomes" id="UP000076738"/>
    </source>
</evidence>
<sequence length="340" mass="37622">MSGAPRKEVLVAAMQDVRPLAGILRGVHFSDKKRATIAISEEGLMVTVEYNKLLLASAYLFEQMFNEYTYTKPVLTDGEAEEGFSPILEINLSLLLSALDVFGGAGLGSVIISDKDKVSKGRARRDDWDGNGMDRVEPDDRKKATAMRLTWLGKGHPLCLHLTDAPNVSTVCELTTFEPDPAMDVPFDNGKVAARIIMKSSWLRDALSEIDPKSSKLTMICTPPQAHGSNRGGKRKATFKLKAVGNLGTTTMDYPDDKDVLEVAEFRSEEPVSFTYPFECIAKSVPALRNSLKTSLRIDSEGILSLQFMIPFRQHRMSKDKGVARSQNFIEFMCASLFDD</sequence>
<dbReference type="InterPro" id="IPR046938">
    <property type="entry name" value="DNA_clamp_sf"/>
</dbReference>
<evidence type="ECO:0000256" key="3">
    <source>
        <dbReference type="ARBA" id="ARBA00022763"/>
    </source>
</evidence>
<keyword evidence="3" id="KW-0227">DNA damage</keyword>